<dbReference type="EMBL" id="JACHFY010000012">
    <property type="protein sequence ID" value="MBB5254256.1"/>
    <property type="molecule type" value="Genomic_DNA"/>
</dbReference>
<evidence type="ECO:0000256" key="1">
    <source>
        <dbReference type="SAM" id="Phobius"/>
    </source>
</evidence>
<protein>
    <submittedName>
        <fullName evidence="2">Putative membrane protein</fullName>
    </submittedName>
</protein>
<evidence type="ECO:0000313" key="4">
    <source>
        <dbReference type="Proteomes" id="UP000427373"/>
    </source>
</evidence>
<dbReference type="KEGG" id="soh:D1869_06335"/>
<dbReference type="Proteomes" id="UP000427373">
    <property type="component" value="Chromosome"/>
</dbReference>
<accession>A0A650CGG2</accession>
<evidence type="ECO:0000313" key="2">
    <source>
        <dbReference type="EMBL" id="MBB5254256.1"/>
    </source>
</evidence>
<proteinExistence type="predicted"/>
<evidence type="ECO:0000313" key="5">
    <source>
        <dbReference type="Proteomes" id="UP000582213"/>
    </source>
</evidence>
<dbReference type="RefSeq" id="WP_156014399.1">
    <property type="nucleotide sequence ID" value="NZ_CP045484.1"/>
</dbReference>
<organism evidence="3 4">
    <name type="scientific">Sulfurisphaera ohwakuensis</name>
    <dbReference type="NCBI Taxonomy" id="69656"/>
    <lineage>
        <taxon>Archaea</taxon>
        <taxon>Thermoproteota</taxon>
        <taxon>Thermoprotei</taxon>
        <taxon>Sulfolobales</taxon>
        <taxon>Sulfolobaceae</taxon>
        <taxon>Sulfurisphaera</taxon>
    </lineage>
</organism>
<gene>
    <name evidence="3" type="ORF">D1869_06335</name>
    <name evidence="2" type="ORF">HNQ62_002029</name>
</gene>
<dbReference type="EMBL" id="CP045484">
    <property type="protein sequence ID" value="QGR16846.1"/>
    <property type="molecule type" value="Genomic_DNA"/>
</dbReference>
<keyword evidence="4" id="KW-1185">Reference proteome</keyword>
<keyword evidence="1" id="KW-0472">Membrane</keyword>
<dbReference type="AlphaFoldDB" id="A0A650CGG2"/>
<feature type="transmembrane region" description="Helical" evidence="1">
    <location>
        <begin position="31"/>
        <end position="53"/>
    </location>
</feature>
<reference evidence="3 4" key="1">
    <citation type="submission" date="2019-10" db="EMBL/GenBank/DDBJ databases">
        <title>Genome Sequences from Six Type Strain Members of the Archaeal Family Sulfolobaceae: Acidianus ambivalens, Acidianus infernus, Metallosphaera prunae, Stygiolobus azoricus, Sulfolobus metallicus, and Sulfurisphaera ohwakuensis.</title>
        <authorList>
            <person name="Counts J.A."/>
            <person name="Kelly R.M."/>
        </authorList>
    </citation>
    <scope>NUCLEOTIDE SEQUENCE [LARGE SCALE GENOMIC DNA]</scope>
    <source>
        <strain evidence="3 4">TA-1</strain>
    </source>
</reference>
<keyword evidence="1" id="KW-1133">Transmembrane helix</keyword>
<reference evidence="2 5" key="2">
    <citation type="submission" date="2020-08" db="EMBL/GenBank/DDBJ databases">
        <title>Genomic Encyclopedia of Type Strains, Phase IV (KMG-IV): sequencing the most valuable type-strain genomes for metagenomic binning, comparative biology and taxonomic classification.</title>
        <authorList>
            <person name="Goeker M."/>
        </authorList>
    </citation>
    <scope>NUCLEOTIDE SEQUENCE [LARGE SCALE GENOMIC DNA]</scope>
    <source>
        <strain evidence="2 5">DSM 12421</strain>
    </source>
</reference>
<name>A0A650CGG2_SULOH</name>
<dbReference type="Proteomes" id="UP000582213">
    <property type="component" value="Unassembled WGS sequence"/>
</dbReference>
<dbReference type="GeneID" id="42800847"/>
<keyword evidence="1" id="KW-0812">Transmembrane</keyword>
<evidence type="ECO:0000313" key="3">
    <source>
        <dbReference type="EMBL" id="QGR16846.1"/>
    </source>
</evidence>
<sequence length="70" mass="7680">MITNTTFTSTFTFGTFYAPPSQQQVGISEGVLISFVLFLTASVLFSITLFDVIHGVKKNKAKKNENTTNS</sequence>